<dbReference type="RefSeq" id="WP_134158264.1">
    <property type="nucleotide sequence ID" value="NZ_BSUS01000001.1"/>
</dbReference>
<feature type="domain" description="HTH cro/C1-type" evidence="3">
    <location>
        <begin position="14"/>
        <end position="68"/>
    </location>
</feature>
<dbReference type="InterPro" id="IPR010982">
    <property type="entry name" value="Lambda_DNA-bd_dom_sf"/>
</dbReference>
<dbReference type="SMART" id="SM00530">
    <property type="entry name" value="HTH_XRE"/>
    <property type="match status" value="1"/>
</dbReference>
<dbReference type="InterPro" id="IPR001387">
    <property type="entry name" value="Cro/C1-type_HTH"/>
</dbReference>
<dbReference type="CDD" id="cd00093">
    <property type="entry name" value="HTH_XRE"/>
    <property type="match status" value="1"/>
</dbReference>
<evidence type="ECO:0000313" key="4">
    <source>
        <dbReference type="EMBL" id="TDY51316.1"/>
    </source>
</evidence>
<feature type="compositionally biased region" description="Polar residues" evidence="2">
    <location>
        <begin position="74"/>
        <end position="85"/>
    </location>
</feature>
<reference evidence="4 5" key="1">
    <citation type="submission" date="2019-03" db="EMBL/GenBank/DDBJ databases">
        <title>Genomic Encyclopedia of Type Strains, Phase IV (KMG-IV): sequencing the most valuable type-strain genomes for metagenomic binning, comparative biology and taxonomic classification.</title>
        <authorList>
            <person name="Goeker M."/>
        </authorList>
    </citation>
    <scope>NUCLEOTIDE SEQUENCE [LARGE SCALE GENOMIC DNA]</scope>
    <source>
        <strain evidence="4 5">DSM 17974</strain>
    </source>
</reference>
<gene>
    <name evidence="4" type="ORF">C7445_101318</name>
</gene>
<keyword evidence="1" id="KW-0238">DNA-binding</keyword>
<dbReference type="InterPro" id="IPR050807">
    <property type="entry name" value="TransReg_Diox_bact_type"/>
</dbReference>
<proteinExistence type="predicted"/>
<comment type="caution">
    <text evidence="4">The sequence shown here is derived from an EMBL/GenBank/DDBJ whole genome shotgun (WGS) entry which is preliminary data.</text>
</comment>
<dbReference type="EMBL" id="SORF01000001">
    <property type="protein sequence ID" value="TDY51316.1"/>
    <property type="molecule type" value="Genomic_DNA"/>
</dbReference>
<dbReference type="OrthoDB" id="9815852at2"/>
<dbReference type="PANTHER" id="PTHR46797:SF1">
    <property type="entry name" value="METHYLPHOSPHONATE SYNTHASE"/>
    <property type="match status" value="1"/>
</dbReference>
<protein>
    <submittedName>
        <fullName evidence="4">Helix-turn-helix protein</fullName>
    </submittedName>
</protein>
<dbReference type="Gene3D" id="1.10.260.40">
    <property type="entry name" value="lambda repressor-like DNA-binding domains"/>
    <property type="match status" value="1"/>
</dbReference>
<dbReference type="Proteomes" id="UP000294581">
    <property type="component" value="Unassembled WGS sequence"/>
</dbReference>
<dbReference type="SUPFAM" id="SSF47413">
    <property type="entry name" value="lambda repressor-like DNA-binding domains"/>
    <property type="match status" value="1"/>
</dbReference>
<accession>A0A4R8LX93</accession>
<dbReference type="GO" id="GO:0005829">
    <property type="term" value="C:cytosol"/>
    <property type="evidence" value="ECO:0007669"/>
    <property type="project" value="TreeGrafter"/>
</dbReference>
<dbReference type="PANTHER" id="PTHR46797">
    <property type="entry name" value="HTH-TYPE TRANSCRIPTIONAL REGULATOR"/>
    <property type="match status" value="1"/>
</dbReference>
<keyword evidence="5" id="KW-1185">Reference proteome</keyword>
<evidence type="ECO:0000256" key="2">
    <source>
        <dbReference type="SAM" id="MobiDB-lite"/>
    </source>
</evidence>
<evidence type="ECO:0000259" key="3">
    <source>
        <dbReference type="PROSITE" id="PS50943"/>
    </source>
</evidence>
<evidence type="ECO:0000313" key="5">
    <source>
        <dbReference type="Proteomes" id="UP000294581"/>
    </source>
</evidence>
<feature type="region of interest" description="Disordered" evidence="2">
    <location>
        <begin position="71"/>
        <end position="101"/>
    </location>
</feature>
<dbReference type="AlphaFoldDB" id="A0A4R8LX93"/>
<dbReference type="Pfam" id="PF01381">
    <property type="entry name" value="HTH_3"/>
    <property type="match status" value="1"/>
</dbReference>
<evidence type="ECO:0000256" key="1">
    <source>
        <dbReference type="ARBA" id="ARBA00023125"/>
    </source>
</evidence>
<dbReference type="PROSITE" id="PS50943">
    <property type="entry name" value="HTH_CROC1"/>
    <property type="match status" value="1"/>
</dbReference>
<dbReference type="GO" id="GO:0003700">
    <property type="term" value="F:DNA-binding transcription factor activity"/>
    <property type="evidence" value="ECO:0007669"/>
    <property type="project" value="TreeGrafter"/>
</dbReference>
<name>A0A4R8LX93_9BACL</name>
<organism evidence="4 5">
    <name type="scientific">Alicyclobacillus sacchari</name>
    <dbReference type="NCBI Taxonomy" id="392010"/>
    <lineage>
        <taxon>Bacteria</taxon>
        <taxon>Bacillati</taxon>
        <taxon>Bacillota</taxon>
        <taxon>Bacilli</taxon>
        <taxon>Bacillales</taxon>
        <taxon>Alicyclobacillaceae</taxon>
        <taxon>Alicyclobacillus</taxon>
    </lineage>
</organism>
<sequence length="175" mass="19166">MKDETPVGTLGERLAQLRKQRGLTQARLAERANISTSAVAMYETNRRQPDDATLLALAKALEVPITTLKPDTAEQLTAGPTTTVTPRAPVMGSEQTSSVSVQSPQNLQSLQSVKEASSDAQGVTQLALTLEEARLILFVRMHPDAMPFLQQLVTADAEKRKQLEKTWRLIQAFQA</sequence>
<dbReference type="GO" id="GO:0003677">
    <property type="term" value="F:DNA binding"/>
    <property type="evidence" value="ECO:0007669"/>
    <property type="project" value="UniProtKB-KW"/>
</dbReference>